<organism evidence="3 4">
    <name type="scientific">Mycoplana dimorpha</name>
    <dbReference type="NCBI Taxonomy" id="28320"/>
    <lineage>
        <taxon>Bacteria</taxon>
        <taxon>Pseudomonadati</taxon>
        <taxon>Pseudomonadota</taxon>
        <taxon>Alphaproteobacteria</taxon>
        <taxon>Hyphomicrobiales</taxon>
        <taxon>Rhizobiaceae</taxon>
        <taxon>Mycoplana</taxon>
    </lineage>
</organism>
<dbReference type="Pfam" id="PF01418">
    <property type="entry name" value="HTH_6"/>
    <property type="match status" value="1"/>
</dbReference>
<dbReference type="Gene3D" id="1.10.10.10">
    <property type="entry name" value="Winged helix-like DNA-binding domain superfamily/Winged helix DNA-binding domain"/>
    <property type="match status" value="1"/>
</dbReference>
<dbReference type="InterPro" id="IPR009057">
    <property type="entry name" value="Homeodomain-like_sf"/>
</dbReference>
<name>A0A2T5AKC8_MYCDI</name>
<accession>A0A2T5AKC8</accession>
<dbReference type="SUPFAM" id="SSF53697">
    <property type="entry name" value="SIS domain"/>
    <property type="match status" value="1"/>
</dbReference>
<gene>
    <name evidence="3" type="ORF">C7449_11424</name>
</gene>
<proteinExistence type="predicted"/>
<dbReference type="PANTHER" id="PTHR30514">
    <property type="entry name" value="GLUCOKINASE"/>
    <property type="match status" value="1"/>
</dbReference>
<dbReference type="InterPro" id="IPR047640">
    <property type="entry name" value="RpiR-like"/>
</dbReference>
<feature type="domain" description="HTH rpiR-type" evidence="2">
    <location>
        <begin position="20"/>
        <end position="96"/>
    </location>
</feature>
<feature type="compositionally biased region" description="Polar residues" evidence="1">
    <location>
        <begin position="1"/>
        <end position="19"/>
    </location>
</feature>
<dbReference type="Proteomes" id="UP000241247">
    <property type="component" value="Unassembled WGS sequence"/>
</dbReference>
<dbReference type="InterPro" id="IPR000281">
    <property type="entry name" value="HTH_RpiR"/>
</dbReference>
<evidence type="ECO:0000313" key="4">
    <source>
        <dbReference type="Proteomes" id="UP000241247"/>
    </source>
</evidence>
<dbReference type="GO" id="GO:0003700">
    <property type="term" value="F:DNA-binding transcription factor activity"/>
    <property type="evidence" value="ECO:0007669"/>
    <property type="project" value="InterPro"/>
</dbReference>
<keyword evidence="4" id="KW-1185">Reference proteome</keyword>
<dbReference type="EMBL" id="PZZZ01000014">
    <property type="protein sequence ID" value="PTM87178.1"/>
    <property type="molecule type" value="Genomic_DNA"/>
</dbReference>
<dbReference type="GO" id="GO:1901135">
    <property type="term" value="P:carbohydrate derivative metabolic process"/>
    <property type="evidence" value="ECO:0007669"/>
    <property type="project" value="InterPro"/>
</dbReference>
<sequence length="321" mass="34937">MGRSQEAQSNGTADRTATDGNLHDRLTAAVEGGTPSERALAHYLLANQSSLPFETAATLARKVGVSEASVGRFCRSIGYRHLKDMKSGLQADLGEKPWLIGDRLKDFHRRSREGGAELARALEREIAALVTVYELAATPAFEAAIERLARRRSVFVAGFQTERGHAVELAHNLQYLRPGVHLADVAGGHFAEILLGEAAETTLVLIDGLRYSRLTHDLALAARDEGIPVTLITDPYCDWAPGVVTELFAVPTDLNQFWDATSAMSSLIGLMVNGVFRELGALVENRIARVSALYADFVGHIVPGRNPGKVKHRFPHREDPA</sequence>
<protein>
    <submittedName>
        <fullName evidence="3">RpiR family transcriptional regulator</fullName>
    </submittedName>
</protein>
<dbReference type="GO" id="GO:0097367">
    <property type="term" value="F:carbohydrate derivative binding"/>
    <property type="evidence" value="ECO:0007669"/>
    <property type="project" value="InterPro"/>
</dbReference>
<dbReference type="Gene3D" id="3.40.50.10490">
    <property type="entry name" value="Glucose-6-phosphate isomerase like protein, domain 1"/>
    <property type="match status" value="1"/>
</dbReference>
<dbReference type="RefSeq" id="WP_108004875.1">
    <property type="nucleotide sequence ID" value="NZ_JBHEEX010000022.1"/>
</dbReference>
<dbReference type="PANTHER" id="PTHR30514:SF18">
    <property type="entry name" value="RPIR-FAMILY TRANSCRIPTIONAL REGULATOR"/>
    <property type="match status" value="1"/>
</dbReference>
<reference evidence="3 4" key="1">
    <citation type="submission" date="2018-04" db="EMBL/GenBank/DDBJ databases">
        <title>Genomic Encyclopedia of Type Strains, Phase IV (KMG-IV): sequencing the most valuable type-strain genomes for metagenomic binning, comparative biology and taxonomic classification.</title>
        <authorList>
            <person name="Goeker M."/>
        </authorList>
    </citation>
    <scope>NUCLEOTIDE SEQUENCE [LARGE SCALE GENOMIC DNA]</scope>
    <source>
        <strain evidence="3 4">DSM 7138</strain>
    </source>
</reference>
<dbReference type="AlphaFoldDB" id="A0A2T5AKC8"/>
<dbReference type="GO" id="GO:0003677">
    <property type="term" value="F:DNA binding"/>
    <property type="evidence" value="ECO:0007669"/>
    <property type="project" value="InterPro"/>
</dbReference>
<evidence type="ECO:0000256" key="1">
    <source>
        <dbReference type="SAM" id="MobiDB-lite"/>
    </source>
</evidence>
<comment type="caution">
    <text evidence="3">The sequence shown here is derived from an EMBL/GenBank/DDBJ whole genome shotgun (WGS) entry which is preliminary data.</text>
</comment>
<feature type="region of interest" description="Disordered" evidence="1">
    <location>
        <begin position="1"/>
        <end position="22"/>
    </location>
</feature>
<dbReference type="SUPFAM" id="SSF46689">
    <property type="entry name" value="Homeodomain-like"/>
    <property type="match status" value="1"/>
</dbReference>
<dbReference type="InterPro" id="IPR046348">
    <property type="entry name" value="SIS_dom_sf"/>
</dbReference>
<dbReference type="InterPro" id="IPR036388">
    <property type="entry name" value="WH-like_DNA-bd_sf"/>
</dbReference>
<evidence type="ECO:0000313" key="3">
    <source>
        <dbReference type="EMBL" id="PTM87178.1"/>
    </source>
</evidence>
<dbReference type="OrthoDB" id="8582409at2"/>
<evidence type="ECO:0000259" key="2">
    <source>
        <dbReference type="PROSITE" id="PS51071"/>
    </source>
</evidence>
<dbReference type="PROSITE" id="PS51071">
    <property type="entry name" value="HTH_RPIR"/>
    <property type="match status" value="1"/>
</dbReference>